<reference evidence="1 2" key="1">
    <citation type="submission" date="2019-11" db="EMBL/GenBank/DDBJ databases">
        <title>Complete genome sequence of Pseudomonas syringae pv. coronafaciens isolate B19001 originated in imported oat cereal.</title>
        <authorList>
            <person name="Kim S.M."/>
            <person name="Lee B.C."/>
            <person name="Seo S.J."/>
            <person name="Lee J.E."/>
            <person name="Choi N.J."/>
            <person name="Park J.H."/>
        </authorList>
    </citation>
    <scope>NUCLEOTIDE SEQUENCE [LARGE SCALE GENOMIC DNA]</scope>
    <source>
        <strain evidence="1 2">B19001</strain>
    </source>
</reference>
<dbReference type="RefSeq" id="WP_122347249.1">
    <property type="nucleotide sequence ID" value="NZ_CP046441.1"/>
</dbReference>
<dbReference type="EMBL" id="CP046441">
    <property type="protein sequence ID" value="QGT80115.1"/>
    <property type="molecule type" value="Genomic_DNA"/>
</dbReference>
<accession>A0AAE6QCY2</accession>
<sequence length="148" mass="17073">MSDSMPKNSYEDYLAVNKNGLSRFDYFYMIRVHEGLSDDFVMSFAALFNPTLFCREGEYFVEENYTDLKRKETLLGEVGTLGVAFWVNMVELTSLLGDISYEDAAELGAVIRDCWNTKLNRQFPDSGFEARLILEDDLDEVWVTLCKQ</sequence>
<evidence type="ECO:0000313" key="2">
    <source>
        <dbReference type="Proteomes" id="UP000423413"/>
    </source>
</evidence>
<protein>
    <submittedName>
        <fullName evidence="1">Uncharacterized protein</fullName>
    </submittedName>
</protein>
<evidence type="ECO:0000313" key="1">
    <source>
        <dbReference type="EMBL" id="QGT80115.1"/>
    </source>
</evidence>
<dbReference type="Proteomes" id="UP000423413">
    <property type="component" value="Chromosome"/>
</dbReference>
<dbReference type="AlphaFoldDB" id="A0AAE6QCY2"/>
<dbReference type="GeneID" id="73737478"/>
<organism evidence="1 2">
    <name type="scientific">Pseudomonas coronafaciens pv. coronafaciens</name>
    <dbReference type="NCBI Taxonomy" id="235275"/>
    <lineage>
        <taxon>Bacteria</taxon>
        <taxon>Pseudomonadati</taxon>
        <taxon>Pseudomonadota</taxon>
        <taxon>Gammaproteobacteria</taxon>
        <taxon>Pseudomonadales</taxon>
        <taxon>Pseudomonadaceae</taxon>
        <taxon>Pseudomonas</taxon>
        <taxon>Pseudomonas coronafaciens</taxon>
    </lineage>
</organism>
<proteinExistence type="predicted"/>
<name>A0AAE6QCY2_9PSED</name>
<gene>
    <name evidence="1" type="ORF">GMO17_02410</name>
</gene>